<dbReference type="Proteomes" id="UP000005408">
    <property type="component" value="Unassembled WGS sequence"/>
</dbReference>
<feature type="region of interest" description="Disordered" evidence="1">
    <location>
        <begin position="252"/>
        <end position="274"/>
    </location>
</feature>
<dbReference type="OrthoDB" id="6072251at2759"/>
<keyword evidence="3" id="KW-1185">Reference proteome</keyword>
<dbReference type="OMA" id="WERTRHN"/>
<dbReference type="EnsemblMetazoa" id="G18750.1">
    <property type="protein sequence ID" value="G18750.1:cds"/>
    <property type="gene ID" value="G18750"/>
</dbReference>
<accession>A0A8W8JFH0</accession>
<evidence type="ECO:0000313" key="2">
    <source>
        <dbReference type="EnsemblMetazoa" id="G18750.1:cds"/>
    </source>
</evidence>
<protein>
    <submittedName>
        <fullName evidence="2">Uncharacterized protein</fullName>
    </submittedName>
</protein>
<proteinExistence type="predicted"/>
<evidence type="ECO:0000313" key="3">
    <source>
        <dbReference type="Proteomes" id="UP000005408"/>
    </source>
</evidence>
<evidence type="ECO:0000256" key="1">
    <source>
        <dbReference type="SAM" id="MobiDB-lite"/>
    </source>
</evidence>
<name>A0A8W8JFH0_MAGGI</name>
<dbReference type="AlphaFoldDB" id="A0A8W8JFH0"/>
<sequence>MTCVLALAEVFRMRRNRRTLSLSVFMIGSDLPRLPMLSHSHCDSSFKKPKDSNTPSSSDENVLLHTSRWTPTLLDKLDVVISENSPEQIIKEWSLVTLSQSVLKDIETKVLKTSLCLRNMDFASVEELWERTRHNKNLVKLLQPDDFHDTIGHSHKSPFERSSFYDFLYTLGCVLNVVEEKRETFKWQYELLFHKFLQMFGMSSMHQPLVSTKETQILGRTVGSRPDLLCTTSNPRTHRPILIVCQVSKDSAPVNETDESPPNKKPRSNASVNSASTSCHSPACFCAPHVGGLLVHLDRSATSRAILGMTVENTFVRITSLHVNKDTLEKIRTGDVTRSVQYEVGEQRPRFFYSKPMNYLKKEDRNELVQALLQINTMQKKYEIE</sequence>
<reference evidence="2" key="1">
    <citation type="submission" date="2022-08" db="UniProtKB">
        <authorList>
            <consortium name="EnsemblMetazoa"/>
        </authorList>
    </citation>
    <scope>IDENTIFICATION</scope>
    <source>
        <strain evidence="2">05x7-T-G4-1.051#20</strain>
    </source>
</reference>
<organism evidence="2 3">
    <name type="scientific">Magallana gigas</name>
    <name type="common">Pacific oyster</name>
    <name type="synonym">Crassostrea gigas</name>
    <dbReference type="NCBI Taxonomy" id="29159"/>
    <lineage>
        <taxon>Eukaryota</taxon>
        <taxon>Metazoa</taxon>
        <taxon>Spiralia</taxon>
        <taxon>Lophotrochozoa</taxon>
        <taxon>Mollusca</taxon>
        <taxon>Bivalvia</taxon>
        <taxon>Autobranchia</taxon>
        <taxon>Pteriomorphia</taxon>
        <taxon>Ostreida</taxon>
        <taxon>Ostreoidea</taxon>
        <taxon>Ostreidae</taxon>
        <taxon>Magallana</taxon>
    </lineage>
</organism>